<dbReference type="EMBL" id="CAJVPT010004798">
    <property type="protein sequence ID" value="CAG8512591.1"/>
    <property type="molecule type" value="Genomic_DNA"/>
</dbReference>
<organism evidence="1 2">
    <name type="scientific">Acaulospora colombiana</name>
    <dbReference type="NCBI Taxonomy" id="27376"/>
    <lineage>
        <taxon>Eukaryota</taxon>
        <taxon>Fungi</taxon>
        <taxon>Fungi incertae sedis</taxon>
        <taxon>Mucoromycota</taxon>
        <taxon>Glomeromycotina</taxon>
        <taxon>Glomeromycetes</taxon>
        <taxon>Diversisporales</taxon>
        <taxon>Acaulosporaceae</taxon>
        <taxon>Acaulospora</taxon>
    </lineage>
</organism>
<feature type="non-terminal residue" evidence="1">
    <location>
        <position position="364"/>
    </location>
</feature>
<name>A0ACA9L5W6_9GLOM</name>
<evidence type="ECO:0000313" key="1">
    <source>
        <dbReference type="EMBL" id="CAG8512591.1"/>
    </source>
</evidence>
<accession>A0ACA9L5W6</accession>
<gene>
    <name evidence="1" type="ORF">ACOLOM_LOCUS3288</name>
</gene>
<keyword evidence="2" id="KW-1185">Reference proteome</keyword>
<sequence>MAITSCARCLEAPCRNVLEHACSLPPPYILLSSIPLIFNTSFASFLCMCFSYSQYFYFIADMFELIINEYLGNTMCKDWTIIGMLKYIESKSEISTDIIETLKTEIYSALQNFRDSHNIHIHENAKKKARKILTSFDKSFSSVNVNNFINELELKDERRGFHLAVRRNVTSSSTLQALEEHHSTRKEIEEIRNTNENEVAISVDDESGQGNEKEKVTQENVRKRSYAEVDNLYSFSNEPSAYVILTMEKYCKKQTTSKFDLAHSFILDLTSESQIEKEFEPKLWAELIADRPATIKSEYHKEIESICDHLFGPLCKKKQPKLYESRDKWENLRNLKAPEYNNDFSYEKEDWKKILYWAERAVGP</sequence>
<evidence type="ECO:0000313" key="2">
    <source>
        <dbReference type="Proteomes" id="UP000789525"/>
    </source>
</evidence>
<comment type="caution">
    <text evidence="1">The sequence shown here is derived from an EMBL/GenBank/DDBJ whole genome shotgun (WGS) entry which is preliminary data.</text>
</comment>
<reference evidence="1" key="1">
    <citation type="submission" date="2021-06" db="EMBL/GenBank/DDBJ databases">
        <authorList>
            <person name="Kallberg Y."/>
            <person name="Tangrot J."/>
            <person name="Rosling A."/>
        </authorList>
    </citation>
    <scope>NUCLEOTIDE SEQUENCE</scope>
    <source>
        <strain evidence="1">CL356</strain>
    </source>
</reference>
<protein>
    <submittedName>
        <fullName evidence="1">7150_t:CDS:1</fullName>
    </submittedName>
</protein>
<dbReference type="Proteomes" id="UP000789525">
    <property type="component" value="Unassembled WGS sequence"/>
</dbReference>
<proteinExistence type="predicted"/>